<evidence type="ECO:0000313" key="1">
    <source>
        <dbReference type="EMBL" id="KAK7497535.1"/>
    </source>
</evidence>
<dbReference type="Proteomes" id="UP001519460">
    <property type="component" value="Unassembled WGS sequence"/>
</dbReference>
<gene>
    <name evidence="1" type="ORF">BaRGS_00011175</name>
</gene>
<comment type="caution">
    <text evidence="1">The sequence shown here is derived from an EMBL/GenBank/DDBJ whole genome shotgun (WGS) entry which is preliminary data.</text>
</comment>
<name>A0ABD0LDR9_9CAEN</name>
<proteinExistence type="predicted"/>
<reference evidence="1 2" key="1">
    <citation type="journal article" date="2023" name="Sci. Data">
        <title>Genome assembly of the Korean intertidal mud-creeper Batillaria attramentaria.</title>
        <authorList>
            <person name="Patra A.K."/>
            <person name="Ho P.T."/>
            <person name="Jun S."/>
            <person name="Lee S.J."/>
            <person name="Kim Y."/>
            <person name="Won Y.J."/>
        </authorList>
    </citation>
    <scope>NUCLEOTIDE SEQUENCE [LARGE SCALE GENOMIC DNA]</scope>
    <source>
        <strain evidence="1">Wonlab-2016</strain>
    </source>
</reference>
<accession>A0ABD0LDR9</accession>
<dbReference type="AlphaFoldDB" id="A0ABD0LDR9"/>
<protein>
    <submittedName>
        <fullName evidence="1">Uncharacterized protein</fullName>
    </submittedName>
</protein>
<dbReference type="EMBL" id="JACVVK020000057">
    <property type="protein sequence ID" value="KAK7497535.1"/>
    <property type="molecule type" value="Genomic_DNA"/>
</dbReference>
<sequence length="123" mass="13644">MSGLVVRPEGVDLDGETAEDCLIFLRPLRKGRRLLLLSVHEVGVLDRVHWYPTLVVSSLRWSRVEQSYGYARSVNRQASCGRSSMTDSGCNSGFKLLSQTASGTEKSIKFSFLVAKVHKSTPK</sequence>
<organism evidence="1 2">
    <name type="scientific">Batillaria attramentaria</name>
    <dbReference type="NCBI Taxonomy" id="370345"/>
    <lineage>
        <taxon>Eukaryota</taxon>
        <taxon>Metazoa</taxon>
        <taxon>Spiralia</taxon>
        <taxon>Lophotrochozoa</taxon>
        <taxon>Mollusca</taxon>
        <taxon>Gastropoda</taxon>
        <taxon>Caenogastropoda</taxon>
        <taxon>Sorbeoconcha</taxon>
        <taxon>Cerithioidea</taxon>
        <taxon>Batillariidae</taxon>
        <taxon>Batillaria</taxon>
    </lineage>
</organism>
<keyword evidence="2" id="KW-1185">Reference proteome</keyword>
<evidence type="ECO:0000313" key="2">
    <source>
        <dbReference type="Proteomes" id="UP001519460"/>
    </source>
</evidence>